<feature type="compositionally biased region" description="Basic and acidic residues" evidence="3">
    <location>
        <begin position="772"/>
        <end position="791"/>
    </location>
</feature>
<evidence type="ECO:0000313" key="5">
    <source>
        <dbReference type="Proteomes" id="UP001138500"/>
    </source>
</evidence>
<dbReference type="PANTHER" id="PTHR12634:SF8">
    <property type="entry name" value="FIERY MOUNTAIN, ISOFORM D"/>
    <property type="match status" value="1"/>
</dbReference>
<organism evidence="4 5">
    <name type="scientific">Teratosphaeria destructans</name>
    <dbReference type="NCBI Taxonomy" id="418781"/>
    <lineage>
        <taxon>Eukaryota</taxon>
        <taxon>Fungi</taxon>
        <taxon>Dikarya</taxon>
        <taxon>Ascomycota</taxon>
        <taxon>Pezizomycotina</taxon>
        <taxon>Dothideomycetes</taxon>
        <taxon>Dothideomycetidae</taxon>
        <taxon>Mycosphaerellales</taxon>
        <taxon>Teratosphaeriaceae</taxon>
        <taxon>Teratosphaeria</taxon>
    </lineage>
</organism>
<dbReference type="Proteomes" id="UP001138500">
    <property type="component" value="Unassembled WGS sequence"/>
</dbReference>
<accession>A0A9W7SJ12</accession>
<dbReference type="GO" id="GO:0005634">
    <property type="term" value="C:nucleus"/>
    <property type="evidence" value="ECO:0007669"/>
    <property type="project" value="TreeGrafter"/>
</dbReference>
<feature type="compositionally biased region" description="Acidic residues" evidence="3">
    <location>
        <begin position="1281"/>
        <end position="1291"/>
    </location>
</feature>
<feature type="compositionally biased region" description="Polar residues" evidence="3">
    <location>
        <begin position="1311"/>
        <end position="1321"/>
    </location>
</feature>
<sequence>LSYDSCFCLVDDNIWKRDRPSISHVGEAVAPPHRAQKPLRMRSHPCSWVMLSPSTTPPYTPLPDEQHLFTSPPRIGISITTPSHYPGKQQQPFSISHNGGVLYLTNRRMIYLPDKKTEKLESFAAPLLNLHDSHVSAPFFGPNVWTAALQPVQGGGIPIPPRGAVELKFTFREGGAFDFHTRFEQVKERLQQAMEAQRMNADGSTSRAAAGANGVDASNVNLEDLPAYREESDGPLMSPVVFPVPVPVQTSGQTSSGEVVENGRRAESVTGVPDEPPPGYEEAQMQVVQEEMERRASFYRNLALMFGLAQLQPYEVVAAWQYLASSGFSAITCWAFQTGQATTHTSHAADEQNGANSRAAGIMFWRFGGYANISTLDTILDKPDVTLEELLDESDLIQELKQQNSKLIEFLREEPVLKKLLNYVVADAPLEEAGEDNKTQDEKDKSTGGISFFGKGKARSRSKSVNKRTDDEETESEKKEAQRKKYAYVACEVLSSEVWSITEALMENREHLREYWQYLHRPAPLDPLQAGYFTKVNEALLDKKTEEMLGFFKSLDGIVPAMLQHVDCPMVMDLLLKIISLEKHEGGQGIVDWLQTKSLIPLLLDYLSPRHESSTQTSAGDFLKAIITISANATTQDQSVIGPNELTRQLVSENCIALLIENMLRGGNALTVGVGIIIEVIRKNNSDYDMDNQVGPEPKTSDPIYLGTLLRQFAIHVPDFMNLIRSPSAKRPGLKAAFGQSIEPLGFDRFKTCELMAELLHCSNMGLLNERGAEEEVRKRDAEREALKAEGKLATPKAPTSPSQENSHDEFGSSVDSHGFHHAQRPSPDEMDEKPEEIRKLEVQNASDEDGFENVNAPPESADELPDEVSFDDLNEKVEQTKLPALEKVERRDPTDPQNQSAQDVDMPRPLSPSKKKNPMLHFDPPPTQAADSPTSAGVTHALDRSSLDEDTVMSEFGEEPGEIHDDDGPSELERELAKQAEKPAPLFARKEPSAADTVDPIHGAAGPSPDEDTGDVEKSVTTIREDANGASSDVRERPPYETEVDGSPVVGDLLKIKFVEHHVVPTILDFFFRFPWNNFLHNVVYDVVQQVFNGTLDRGYNRSIALDLFTPVKEDNNEFVESVGLISTKEITDRILDGQAASDAAQKEKGMRLGYMGHLTLIAEEVCKFGNRHPPESLDQTVLDRVNRSEWAQYVEGTLAETRDKDNAVLGGVRPENAIGMRTGLGGLGSGFNSNTASTLASAGIGSGMAAPQDSLAMSEGTVGQSFEINSGTMLTGFGDGEDEDEEMGEEGERRGSGTSSAFSDDEQNSPESAKSSSGQPAIPSPLNIPPSRARRQLAARLAQRQKQSQGSGSADPDPDAEDSVALETASHLPEEPNDVDAVLEGNRPGSSGEGRQGLQITGLRTLSGSSGLAERSRSKFEGLFGSDDSDSSDDAFDEDAAGRDDTLDRPEGDYEDDDYAGVRRRRQGRRPSTTEAKERKPLDDDEEDEELSRATQAGLRFDGAGAGGRGPFEDSAAADEGEESEESDDDMVEIRPRRTS</sequence>
<feature type="compositionally biased region" description="Acidic residues" evidence="3">
    <location>
        <begin position="1518"/>
        <end position="1533"/>
    </location>
</feature>
<feature type="compositionally biased region" description="Acidic residues" evidence="3">
    <location>
        <begin position="949"/>
        <end position="961"/>
    </location>
</feature>
<dbReference type="Pfam" id="PF04499">
    <property type="entry name" value="SAPS"/>
    <property type="match status" value="1"/>
</dbReference>
<evidence type="ECO:0000256" key="3">
    <source>
        <dbReference type="SAM" id="MobiDB-lite"/>
    </source>
</evidence>
<feature type="non-terminal residue" evidence="4">
    <location>
        <position position="1"/>
    </location>
</feature>
<dbReference type="InterPro" id="IPR007587">
    <property type="entry name" value="SAPS"/>
</dbReference>
<feature type="region of interest" description="Disordered" evidence="3">
    <location>
        <begin position="433"/>
        <end position="479"/>
    </location>
</feature>
<keyword evidence="5" id="KW-1185">Reference proteome</keyword>
<reference evidence="4 5" key="1">
    <citation type="journal article" date="2018" name="IMA Fungus">
        <title>IMA Genome-F 10: Nine draft genome sequences of Claviceps purpurea s.lat., including C. arundinis, C. humidiphila, and C. cf. spartinae, pseudomolecules for the pitch canker pathogen Fusarium circinatum, draft genome of Davidsoniella eucalypti, Grosmannia galeiformis, Quambalaria eucalypti, and Teratosphaeria destructans.</title>
        <authorList>
            <person name="Wingfield B.D."/>
            <person name="Liu M."/>
            <person name="Nguyen H.D."/>
            <person name="Lane F.A."/>
            <person name="Morgan S.W."/>
            <person name="De Vos L."/>
            <person name="Wilken P.M."/>
            <person name="Duong T.A."/>
            <person name="Aylward J."/>
            <person name="Coetzee M.P."/>
            <person name="Dadej K."/>
            <person name="De Beer Z.W."/>
            <person name="Findlay W."/>
            <person name="Havenga M."/>
            <person name="Kolarik M."/>
            <person name="Menzies J.G."/>
            <person name="Naidoo K."/>
            <person name="Pochopski O."/>
            <person name="Shoukouhi P."/>
            <person name="Santana Q.C."/>
            <person name="Seifert K.A."/>
            <person name="Soal N."/>
            <person name="Steenkamp E.T."/>
            <person name="Tatham C.T."/>
            <person name="van der Nest M.A."/>
            <person name="Wingfield M.J."/>
        </authorList>
    </citation>
    <scope>NUCLEOTIDE SEQUENCE [LARGE SCALE GENOMIC DNA]</scope>
    <source>
        <strain evidence="4">CMW44962</strain>
    </source>
</reference>
<name>A0A9W7SJ12_9PEZI</name>
<reference evidence="4 5" key="2">
    <citation type="journal article" date="2021" name="Curr. Genet.">
        <title>Genetic response to nitrogen starvation in the aggressive Eucalyptus foliar pathogen Teratosphaeria destructans.</title>
        <authorList>
            <person name="Havenga M."/>
            <person name="Wingfield B.D."/>
            <person name="Wingfield M.J."/>
            <person name="Dreyer L.L."/>
            <person name="Roets F."/>
            <person name="Aylward J."/>
        </authorList>
    </citation>
    <scope>NUCLEOTIDE SEQUENCE [LARGE SCALE GENOMIC DNA]</scope>
    <source>
        <strain evidence="4">CMW44962</strain>
    </source>
</reference>
<feature type="compositionally biased region" description="Basic and acidic residues" evidence="3">
    <location>
        <begin position="962"/>
        <end position="982"/>
    </location>
</feature>
<dbReference type="EMBL" id="RIBY02002445">
    <property type="protein sequence ID" value="KAH9812959.1"/>
    <property type="molecule type" value="Genomic_DNA"/>
</dbReference>
<feature type="compositionally biased region" description="Basic and acidic residues" evidence="3">
    <location>
        <begin position="874"/>
        <end position="895"/>
    </location>
</feature>
<keyword evidence="2" id="KW-0131">Cell cycle</keyword>
<feature type="compositionally biased region" description="Acidic residues" evidence="3">
    <location>
        <begin position="1429"/>
        <end position="1441"/>
    </location>
</feature>
<feature type="compositionally biased region" description="Acidic residues" evidence="3">
    <location>
        <begin position="861"/>
        <end position="873"/>
    </location>
</feature>
<feature type="region of interest" description="Disordered" evidence="3">
    <location>
        <begin position="250"/>
        <end position="280"/>
    </location>
</feature>
<comment type="caution">
    <text evidence="4">The sequence shown here is derived from an EMBL/GenBank/DDBJ whole genome shotgun (WGS) entry which is preliminary data.</text>
</comment>
<evidence type="ECO:0000256" key="2">
    <source>
        <dbReference type="ARBA" id="ARBA00023306"/>
    </source>
</evidence>
<protein>
    <submittedName>
        <fullName evidence="4">SAP family cell cycle dependent phosphatase-associated protein</fullName>
    </submittedName>
</protein>
<proteinExistence type="inferred from homology"/>
<feature type="compositionally biased region" description="Basic residues" evidence="3">
    <location>
        <begin position="456"/>
        <end position="466"/>
    </location>
</feature>
<evidence type="ECO:0000313" key="4">
    <source>
        <dbReference type="EMBL" id="KAH9812959.1"/>
    </source>
</evidence>
<feature type="region of interest" description="Disordered" evidence="3">
    <location>
        <begin position="772"/>
        <end position="1046"/>
    </location>
</feature>
<dbReference type="GO" id="GO:0019888">
    <property type="term" value="F:protein phosphatase regulator activity"/>
    <property type="evidence" value="ECO:0007669"/>
    <property type="project" value="TreeGrafter"/>
</dbReference>
<dbReference type="GO" id="GO:0019903">
    <property type="term" value="F:protein phosphatase binding"/>
    <property type="evidence" value="ECO:0007669"/>
    <property type="project" value="InterPro"/>
</dbReference>
<dbReference type="PANTHER" id="PTHR12634">
    <property type="entry name" value="SIT4 YEAST -ASSOCIATING PROTEIN-RELATED"/>
    <property type="match status" value="1"/>
</dbReference>
<feature type="compositionally biased region" description="Basic and acidic residues" evidence="3">
    <location>
        <begin position="435"/>
        <end position="446"/>
    </location>
</feature>
<dbReference type="OrthoDB" id="295029at2759"/>
<evidence type="ECO:0000256" key="1">
    <source>
        <dbReference type="ARBA" id="ARBA00006180"/>
    </source>
</evidence>
<dbReference type="GO" id="GO:0005829">
    <property type="term" value="C:cytosol"/>
    <property type="evidence" value="ECO:0007669"/>
    <property type="project" value="TreeGrafter"/>
</dbReference>
<feature type="compositionally biased region" description="Low complexity" evidence="3">
    <location>
        <begin position="1340"/>
        <end position="1351"/>
    </location>
</feature>
<feature type="compositionally biased region" description="Basic and acidic residues" evidence="3">
    <location>
        <begin position="1442"/>
        <end position="1454"/>
    </location>
</feature>
<gene>
    <name evidence="4" type="ORF">Tdes44962_MAKER05725</name>
</gene>
<feature type="compositionally biased region" description="Basic and acidic residues" evidence="3">
    <location>
        <begin position="1016"/>
        <end position="1041"/>
    </location>
</feature>
<dbReference type="SUPFAM" id="SSF50729">
    <property type="entry name" value="PH domain-like"/>
    <property type="match status" value="1"/>
</dbReference>
<dbReference type="CDD" id="cd13214">
    <property type="entry name" value="PH-GRAM_WBP2"/>
    <property type="match status" value="1"/>
</dbReference>
<feature type="region of interest" description="Disordered" evidence="3">
    <location>
        <begin position="1271"/>
        <end position="1542"/>
    </location>
</feature>
<comment type="similarity">
    <text evidence="1">Belongs to the SAPS family.</text>
</comment>
<feature type="compositionally biased region" description="Polar residues" evidence="3">
    <location>
        <begin position="1400"/>
        <end position="1412"/>
    </location>
</feature>